<evidence type="ECO:0000313" key="3">
    <source>
        <dbReference type="EMBL" id="EWY40016.1"/>
    </source>
</evidence>
<dbReference type="InterPro" id="IPR048423">
    <property type="entry name" value="DRL_cat"/>
</dbReference>
<feature type="domain" description="Oxidoreductase DRL-like catalytic" evidence="2">
    <location>
        <begin position="118"/>
        <end position="276"/>
    </location>
</feature>
<dbReference type="InterPro" id="IPR036291">
    <property type="entry name" value="NAD(P)-bd_dom_sf"/>
</dbReference>
<dbReference type="InterPro" id="IPR005106">
    <property type="entry name" value="Asp/hSer_DH_NAD-bd"/>
</dbReference>
<comment type="caution">
    <text evidence="3">The sequence shown here is derived from an EMBL/GenBank/DDBJ whole genome shotgun (WGS) entry which is preliminary data.</text>
</comment>
<dbReference type="OrthoDB" id="9777844at2"/>
<dbReference type="PANTHER" id="PTHR37850:SF1">
    <property type="entry name" value="SAF DOMAIN PROTEIN"/>
    <property type="match status" value="1"/>
</dbReference>
<feature type="domain" description="Aspartate/homoserine dehydrogenase NAD-binding" evidence="1">
    <location>
        <begin position="13"/>
        <end position="97"/>
    </location>
</feature>
<evidence type="ECO:0000259" key="2">
    <source>
        <dbReference type="Pfam" id="PF21135"/>
    </source>
</evidence>
<protein>
    <submittedName>
        <fullName evidence="3">NAD(P)-dependent oxidoreductase</fullName>
    </submittedName>
</protein>
<dbReference type="CDD" id="cd11616">
    <property type="entry name" value="SAF_DH_OX_like"/>
    <property type="match status" value="1"/>
</dbReference>
<dbReference type="Pfam" id="PF03447">
    <property type="entry name" value="NAD_binding_3"/>
    <property type="match status" value="1"/>
</dbReference>
<dbReference type="PANTHER" id="PTHR37850">
    <property type="entry name" value="STRU PROTEIN"/>
    <property type="match status" value="1"/>
</dbReference>
<proteinExistence type="predicted"/>
<dbReference type="GO" id="GO:0050661">
    <property type="term" value="F:NADP binding"/>
    <property type="evidence" value="ECO:0007669"/>
    <property type="project" value="InterPro"/>
</dbReference>
<dbReference type="GO" id="GO:0016491">
    <property type="term" value="F:oxidoreductase activity"/>
    <property type="evidence" value="ECO:0007669"/>
    <property type="project" value="InterPro"/>
</dbReference>
<dbReference type="Pfam" id="PF21135">
    <property type="entry name" value="DRL_cat"/>
    <property type="match status" value="1"/>
</dbReference>
<dbReference type="RefSeq" id="WP_051512352.1">
    <property type="nucleotide sequence ID" value="NZ_AVFL01000009.1"/>
</dbReference>
<evidence type="ECO:0000313" key="4">
    <source>
        <dbReference type="Proteomes" id="UP000019486"/>
    </source>
</evidence>
<organism evidence="3 4">
    <name type="scientific">Skermanella stibiiresistens SB22</name>
    <dbReference type="NCBI Taxonomy" id="1385369"/>
    <lineage>
        <taxon>Bacteria</taxon>
        <taxon>Pseudomonadati</taxon>
        <taxon>Pseudomonadota</taxon>
        <taxon>Alphaproteobacteria</taxon>
        <taxon>Rhodospirillales</taxon>
        <taxon>Azospirillaceae</taxon>
        <taxon>Skermanella</taxon>
    </lineage>
</organism>
<dbReference type="AlphaFoldDB" id="W9H5F5"/>
<dbReference type="SUPFAM" id="SSF51735">
    <property type="entry name" value="NAD(P)-binding Rossmann-fold domains"/>
    <property type="match status" value="1"/>
</dbReference>
<sequence>MQDSPEIRIGVVGTGFISSHFIMALDRQRGYKASRVLTRRPIEGCAGFPRPELLTNSLADLIENSDVVLECTGDAIHATDVVAAALSANLPVVTMNSEFHITSGSYFVGKGLVTEAEGDQPGDQAALREDVLEMGFEPLVYGNIKGFLNHDPSLEDMTYWGNKSGISLPMVTSFTDGTKVQIEQAFVANGLGAEIAKPGMLGVPEDDLKVGGTQLAEAADRLGKPISDYVLSLKLPHGVFIVGKHDPRQKGALRYLKLGDGPYYVVLKHNIFVHLEILKTIKRVVNERRILLDNSAAPVASVCTVVKRDLKPGDRIASGIGSFDVRGEAVRIADTAGHVPIGLLADAVIKRPLKRGDIIGMDDVELPDSLALRAWLEIERSVLNPRSSEAGAGGAARRTALAS</sequence>
<reference evidence="3 4" key="1">
    <citation type="submission" date="2013-08" db="EMBL/GenBank/DDBJ databases">
        <title>The genome sequence of Skermanella stibiiresistens.</title>
        <authorList>
            <person name="Zhu W."/>
            <person name="Wang G."/>
        </authorList>
    </citation>
    <scope>NUCLEOTIDE SEQUENCE [LARGE SCALE GENOMIC DNA]</scope>
    <source>
        <strain evidence="3 4">SB22</strain>
    </source>
</reference>
<evidence type="ECO:0000259" key="1">
    <source>
        <dbReference type="Pfam" id="PF03447"/>
    </source>
</evidence>
<dbReference type="Gene3D" id="3.40.50.720">
    <property type="entry name" value="NAD(P)-binding Rossmann-like Domain"/>
    <property type="match status" value="1"/>
</dbReference>
<dbReference type="EMBL" id="AVFL01000009">
    <property type="protein sequence ID" value="EWY40016.1"/>
    <property type="molecule type" value="Genomic_DNA"/>
</dbReference>
<dbReference type="Proteomes" id="UP000019486">
    <property type="component" value="Unassembled WGS sequence"/>
</dbReference>
<gene>
    <name evidence="3" type="ORF">N825_03225</name>
</gene>
<accession>W9H5F5</accession>
<name>W9H5F5_9PROT</name>
<keyword evidence="4" id="KW-1185">Reference proteome</keyword>
<dbReference type="PATRIC" id="fig|1385369.3.peg.2887"/>
<dbReference type="STRING" id="1385369.N825_03225"/>